<dbReference type="InterPro" id="IPR050397">
    <property type="entry name" value="Env_Response_Regulators"/>
</dbReference>
<dbReference type="SMART" id="SM00100">
    <property type="entry name" value="cNMP"/>
    <property type="match status" value="1"/>
</dbReference>
<evidence type="ECO:0000313" key="7">
    <source>
        <dbReference type="EMBL" id="QEA06170.1"/>
    </source>
</evidence>
<dbReference type="InterPro" id="IPR036388">
    <property type="entry name" value="WH-like_DNA-bd_sf"/>
</dbReference>
<dbReference type="GO" id="GO:0003677">
    <property type="term" value="F:DNA binding"/>
    <property type="evidence" value="ECO:0007669"/>
    <property type="project" value="UniProtKB-KW"/>
</dbReference>
<evidence type="ECO:0000256" key="1">
    <source>
        <dbReference type="ARBA" id="ARBA00023015"/>
    </source>
</evidence>
<sequence length="268" mass="28887">MDTRQGRDAVVEFRPDCPLCGSSPCVFHCRDECTEARTLRRIVEVGRPMVLGQYLYHAGSPFAALYTVRAGTVKTCAVTEDGEERVIGFSFPGDIVGLDAIGGSTYLTDACVLETASVGVIPFARLQPLLSEVPALQHRLLQAMSRQIAAEHEMRLALLKRTAEERFAVGLMSLSERFAGRGLSPTALRLAMSQAELGSYLGLAPETVSRLFRRFREQGWLDGTGRECELLDIGAIRAVARRQRGVPSGSSGDEALRAVGAGRSGGGS</sequence>
<dbReference type="Gene3D" id="2.60.120.10">
    <property type="entry name" value="Jelly Rolls"/>
    <property type="match status" value="1"/>
</dbReference>
<dbReference type="PROSITE" id="PS50042">
    <property type="entry name" value="CNMP_BINDING_3"/>
    <property type="match status" value="1"/>
</dbReference>
<dbReference type="PANTHER" id="PTHR24567">
    <property type="entry name" value="CRP FAMILY TRANSCRIPTIONAL REGULATORY PROTEIN"/>
    <property type="match status" value="1"/>
</dbReference>
<evidence type="ECO:0000259" key="5">
    <source>
        <dbReference type="PROSITE" id="PS50042"/>
    </source>
</evidence>
<dbReference type="SMART" id="SM00419">
    <property type="entry name" value="HTH_CRP"/>
    <property type="match status" value="1"/>
</dbReference>
<gene>
    <name evidence="7" type="primary">anr_1</name>
    <name evidence="7" type="ORF">KBTEX_02500</name>
</gene>
<feature type="domain" description="HTH crp-type" evidence="6">
    <location>
        <begin position="161"/>
        <end position="234"/>
    </location>
</feature>
<dbReference type="SUPFAM" id="SSF51206">
    <property type="entry name" value="cAMP-binding domain-like"/>
    <property type="match status" value="1"/>
</dbReference>
<accession>A0A5B8RBJ2</accession>
<dbReference type="AlphaFoldDB" id="A0A5B8RBJ2"/>
<dbReference type="PROSITE" id="PS51063">
    <property type="entry name" value="HTH_CRP_2"/>
    <property type="match status" value="1"/>
</dbReference>
<dbReference type="InterPro" id="IPR018490">
    <property type="entry name" value="cNMP-bd_dom_sf"/>
</dbReference>
<dbReference type="SUPFAM" id="SSF46785">
    <property type="entry name" value="Winged helix' DNA-binding domain"/>
    <property type="match status" value="1"/>
</dbReference>
<evidence type="ECO:0000259" key="6">
    <source>
        <dbReference type="PROSITE" id="PS51063"/>
    </source>
</evidence>
<dbReference type="PRINTS" id="PR00034">
    <property type="entry name" value="HTHCRP"/>
</dbReference>
<organism evidence="7">
    <name type="scientific">uncultured organism</name>
    <dbReference type="NCBI Taxonomy" id="155900"/>
    <lineage>
        <taxon>unclassified sequences</taxon>
        <taxon>environmental samples</taxon>
    </lineage>
</organism>
<keyword evidence="3" id="KW-0804">Transcription</keyword>
<feature type="region of interest" description="Disordered" evidence="4">
    <location>
        <begin position="244"/>
        <end position="268"/>
    </location>
</feature>
<dbReference type="Pfam" id="PF00027">
    <property type="entry name" value="cNMP_binding"/>
    <property type="match status" value="1"/>
</dbReference>
<keyword evidence="1" id="KW-0805">Transcription regulation</keyword>
<dbReference type="InterPro" id="IPR036390">
    <property type="entry name" value="WH_DNA-bd_sf"/>
</dbReference>
<keyword evidence="2" id="KW-0238">DNA-binding</keyword>
<evidence type="ECO:0000256" key="3">
    <source>
        <dbReference type="ARBA" id="ARBA00023163"/>
    </source>
</evidence>
<dbReference type="Pfam" id="PF13545">
    <property type="entry name" value="HTH_Crp_2"/>
    <property type="match status" value="1"/>
</dbReference>
<dbReference type="InterPro" id="IPR012318">
    <property type="entry name" value="HTH_CRP"/>
</dbReference>
<dbReference type="GO" id="GO:0003700">
    <property type="term" value="F:DNA-binding transcription factor activity"/>
    <property type="evidence" value="ECO:0007669"/>
    <property type="project" value="TreeGrafter"/>
</dbReference>
<reference evidence="7" key="1">
    <citation type="submission" date="2019-06" db="EMBL/GenBank/DDBJ databases">
        <authorList>
            <person name="Murdoch R.W."/>
            <person name="Fathepure B."/>
        </authorList>
    </citation>
    <scope>NUCLEOTIDE SEQUENCE</scope>
</reference>
<proteinExistence type="predicted"/>
<dbReference type="InterPro" id="IPR000595">
    <property type="entry name" value="cNMP-bd_dom"/>
</dbReference>
<dbReference type="EMBL" id="MN079128">
    <property type="protein sequence ID" value="QEA06170.1"/>
    <property type="molecule type" value="Genomic_DNA"/>
</dbReference>
<evidence type="ECO:0000256" key="4">
    <source>
        <dbReference type="SAM" id="MobiDB-lite"/>
    </source>
</evidence>
<name>A0A5B8RBJ2_9ZZZZ</name>
<dbReference type="CDD" id="cd00092">
    <property type="entry name" value="HTH_CRP"/>
    <property type="match status" value="1"/>
</dbReference>
<feature type="domain" description="Cyclic nucleotide-binding" evidence="5">
    <location>
        <begin position="52"/>
        <end position="101"/>
    </location>
</feature>
<dbReference type="Gene3D" id="1.10.10.10">
    <property type="entry name" value="Winged helix-like DNA-binding domain superfamily/Winged helix DNA-binding domain"/>
    <property type="match status" value="1"/>
</dbReference>
<protein>
    <submittedName>
        <fullName evidence="7">Transcriptional activator protein Anr</fullName>
    </submittedName>
</protein>
<dbReference type="CDD" id="cd00038">
    <property type="entry name" value="CAP_ED"/>
    <property type="match status" value="1"/>
</dbReference>
<dbReference type="InterPro" id="IPR014710">
    <property type="entry name" value="RmlC-like_jellyroll"/>
</dbReference>
<dbReference type="PANTHER" id="PTHR24567:SF75">
    <property type="entry name" value="FUMARATE AND NITRATE REDUCTION REGULATORY PROTEIN"/>
    <property type="match status" value="1"/>
</dbReference>
<evidence type="ECO:0000256" key="2">
    <source>
        <dbReference type="ARBA" id="ARBA00023125"/>
    </source>
</evidence>